<keyword evidence="12" id="KW-0326">Glycosidase</keyword>
<name>A0A6J7L0G2_9ZZZZ</name>
<keyword evidence="5" id="KW-0863">Zinc-finger</keyword>
<proteinExistence type="inferred from homology"/>
<dbReference type="Pfam" id="PF01149">
    <property type="entry name" value="Fapy_DNA_glyco"/>
    <property type="match status" value="1"/>
</dbReference>
<dbReference type="SUPFAM" id="SSF57716">
    <property type="entry name" value="Glucocorticoid receptor-like (DNA-binding domain)"/>
    <property type="match status" value="1"/>
</dbReference>
<sequence>MPELPEVEITARLLSAALEGAVVDSARAPGLATMQTFKPPLDALAGATLTGVGRRGKMLLVGFAGGGLVTDEDPEGRATLLLHLMSAGRLQLFEKRATMKDRTARIVIRLTGGADGFDGERELRLKEFGTRQSAWGRLLRRADLEADERLRTLGPEAWPDPPDLSILPPRRTLRGALRDQRVVAGIGRRWADEVLWEARIAPLRRAGDLDDDERAALREAIRVRLDEAIVGYADTLKLPLKDKMPVPERVHGHAGEPCPRCGDTILAVHYESDEMAYCPTCQTGGKPYKDRRFSRLLKD</sequence>
<evidence type="ECO:0000256" key="6">
    <source>
        <dbReference type="ARBA" id="ARBA00022801"/>
    </source>
</evidence>
<feature type="domain" description="Formamidopyrimidine-DNA glycosylase catalytic" evidence="14">
    <location>
        <begin position="2"/>
        <end position="112"/>
    </location>
</feature>
<dbReference type="GO" id="GO:0006284">
    <property type="term" value="P:base-excision repair"/>
    <property type="evidence" value="ECO:0007669"/>
    <property type="project" value="InterPro"/>
</dbReference>
<dbReference type="GO" id="GO:0003684">
    <property type="term" value="F:damaged DNA binding"/>
    <property type="evidence" value="ECO:0007669"/>
    <property type="project" value="InterPro"/>
</dbReference>
<evidence type="ECO:0000259" key="13">
    <source>
        <dbReference type="PROSITE" id="PS51066"/>
    </source>
</evidence>
<keyword evidence="11" id="KW-0511">Multifunctional enzyme</keyword>
<evidence type="ECO:0000256" key="8">
    <source>
        <dbReference type="ARBA" id="ARBA00023125"/>
    </source>
</evidence>
<evidence type="ECO:0000256" key="9">
    <source>
        <dbReference type="ARBA" id="ARBA00023204"/>
    </source>
</evidence>
<evidence type="ECO:0000256" key="1">
    <source>
        <dbReference type="ARBA" id="ARBA00001668"/>
    </source>
</evidence>
<dbReference type="PROSITE" id="PS51068">
    <property type="entry name" value="FPG_CAT"/>
    <property type="match status" value="1"/>
</dbReference>
<dbReference type="InterPro" id="IPR012319">
    <property type="entry name" value="FPG_cat"/>
</dbReference>
<dbReference type="Gene3D" id="1.10.8.50">
    <property type="match status" value="1"/>
</dbReference>
<keyword evidence="10" id="KW-0456">Lyase</keyword>
<comment type="similarity">
    <text evidence="2">Belongs to the FPG family.</text>
</comment>
<organism evidence="15">
    <name type="scientific">freshwater metagenome</name>
    <dbReference type="NCBI Taxonomy" id="449393"/>
    <lineage>
        <taxon>unclassified sequences</taxon>
        <taxon>metagenomes</taxon>
        <taxon>ecological metagenomes</taxon>
    </lineage>
</organism>
<dbReference type="Pfam" id="PF06831">
    <property type="entry name" value="H2TH"/>
    <property type="match status" value="1"/>
</dbReference>
<keyword evidence="8" id="KW-0238">DNA-binding</keyword>
<dbReference type="Gene3D" id="3.20.190.10">
    <property type="entry name" value="MutM-like, N-terminal"/>
    <property type="match status" value="1"/>
</dbReference>
<keyword evidence="7" id="KW-0862">Zinc</keyword>
<keyword evidence="3" id="KW-0479">Metal-binding</keyword>
<dbReference type="InterPro" id="IPR035937">
    <property type="entry name" value="FPG_N"/>
</dbReference>
<dbReference type="GO" id="GO:0003906">
    <property type="term" value="F:DNA-(apurinic or apyrimidinic site) endonuclease activity"/>
    <property type="evidence" value="ECO:0007669"/>
    <property type="project" value="InterPro"/>
</dbReference>
<dbReference type="SMART" id="SM00898">
    <property type="entry name" value="Fapy_DNA_glyco"/>
    <property type="match status" value="1"/>
</dbReference>
<feature type="domain" description="FPG-type" evidence="13">
    <location>
        <begin position="249"/>
        <end position="283"/>
    </location>
</feature>
<dbReference type="GO" id="GO:0008270">
    <property type="term" value="F:zinc ion binding"/>
    <property type="evidence" value="ECO:0007669"/>
    <property type="project" value="UniProtKB-KW"/>
</dbReference>
<accession>A0A6J7L0G2</accession>
<dbReference type="SUPFAM" id="SSF46946">
    <property type="entry name" value="S13-like H2TH domain"/>
    <property type="match status" value="1"/>
</dbReference>
<evidence type="ECO:0000259" key="14">
    <source>
        <dbReference type="PROSITE" id="PS51068"/>
    </source>
</evidence>
<evidence type="ECO:0000256" key="2">
    <source>
        <dbReference type="ARBA" id="ARBA00009409"/>
    </source>
</evidence>
<evidence type="ECO:0000256" key="12">
    <source>
        <dbReference type="ARBA" id="ARBA00023295"/>
    </source>
</evidence>
<reference evidence="15" key="1">
    <citation type="submission" date="2020-05" db="EMBL/GenBank/DDBJ databases">
        <authorList>
            <person name="Chiriac C."/>
            <person name="Salcher M."/>
            <person name="Ghai R."/>
            <person name="Kavagutti S V."/>
        </authorList>
    </citation>
    <scope>NUCLEOTIDE SEQUENCE</scope>
</reference>
<evidence type="ECO:0000313" key="15">
    <source>
        <dbReference type="EMBL" id="CAB4961501.1"/>
    </source>
</evidence>
<keyword evidence="9" id="KW-0234">DNA repair</keyword>
<evidence type="ECO:0000256" key="7">
    <source>
        <dbReference type="ARBA" id="ARBA00022833"/>
    </source>
</evidence>
<evidence type="ECO:0000256" key="3">
    <source>
        <dbReference type="ARBA" id="ARBA00022723"/>
    </source>
</evidence>
<evidence type="ECO:0000256" key="4">
    <source>
        <dbReference type="ARBA" id="ARBA00022763"/>
    </source>
</evidence>
<dbReference type="PROSITE" id="PS51066">
    <property type="entry name" value="ZF_FPG_2"/>
    <property type="match status" value="1"/>
</dbReference>
<evidence type="ECO:0000256" key="10">
    <source>
        <dbReference type="ARBA" id="ARBA00023239"/>
    </source>
</evidence>
<keyword evidence="4" id="KW-0227">DNA damage</keyword>
<dbReference type="SMART" id="SM01232">
    <property type="entry name" value="H2TH"/>
    <property type="match status" value="1"/>
</dbReference>
<gene>
    <name evidence="15" type="ORF">UFOPK3564_04092</name>
</gene>
<protein>
    <submittedName>
        <fullName evidence="15">Unannotated protein</fullName>
    </submittedName>
</protein>
<dbReference type="InterPro" id="IPR015886">
    <property type="entry name" value="H2TH_FPG"/>
</dbReference>
<dbReference type="AlphaFoldDB" id="A0A6J7L0G2"/>
<dbReference type="InterPro" id="IPR010979">
    <property type="entry name" value="Ribosomal_uS13-like_H2TH"/>
</dbReference>
<dbReference type="PANTHER" id="PTHR22993">
    <property type="entry name" value="FORMAMIDOPYRIMIDINE-DNA GLYCOSYLASE"/>
    <property type="match status" value="1"/>
</dbReference>
<evidence type="ECO:0000256" key="5">
    <source>
        <dbReference type="ARBA" id="ARBA00022771"/>
    </source>
</evidence>
<evidence type="ECO:0000256" key="11">
    <source>
        <dbReference type="ARBA" id="ARBA00023268"/>
    </source>
</evidence>
<comment type="catalytic activity">
    <reaction evidence="1">
        <text>Hydrolysis of DNA containing ring-opened 7-methylguanine residues, releasing 2,6-diamino-4-hydroxy-5-(N-methyl)formamidopyrimidine.</text>
        <dbReference type="EC" id="3.2.2.23"/>
    </reaction>
</comment>
<dbReference type="PANTHER" id="PTHR22993:SF9">
    <property type="entry name" value="FORMAMIDOPYRIMIDINE-DNA GLYCOSYLASE"/>
    <property type="match status" value="1"/>
</dbReference>
<dbReference type="EMBL" id="CAFBMK010000497">
    <property type="protein sequence ID" value="CAB4961501.1"/>
    <property type="molecule type" value="Genomic_DNA"/>
</dbReference>
<dbReference type="GO" id="GO:0034039">
    <property type="term" value="F:8-oxo-7,8-dihydroguanine DNA N-glycosylase activity"/>
    <property type="evidence" value="ECO:0007669"/>
    <property type="project" value="TreeGrafter"/>
</dbReference>
<dbReference type="InterPro" id="IPR000214">
    <property type="entry name" value="Znf_DNA_glyclase/AP_lyase"/>
</dbReference>
<dbReference type="GO" id="GO:0016829">
    <property type="term" value="F:lyase activity"/>
    <property type="evidence" value="ECO:0007669"/>
    <property type="project" value="UniProtKB-KW"/>
</dbReference>
<keyword evidence="6" id="KW-0378">Hydrolase</keyword>
<dbReference type="SUPFAM" id="SSF81624">
    <property type="entry name" value="N-terminal domain of MutM-like DNA repair proteins"/>
    <property type="match status" value="1"/>
</dbReference>